<feature type="region of interest" description="Disordered" evidence="2">
    <location>
        <begin position="66"/>
        <end position="101"/>
    </location>
</feature>
<dbReference type="GO" id="GO:0008270">
    <property type="term" value="F:zinc ion binding"/>
    <property type="evidence" value="ECO:0007669"/>
    <property type="project" value="UniProtKB-KW"/>
</dbReference>
<feature type="compositionally biased region" description="Basic and acidic residues" evidence="2">
    <location>
        <begin position="82"/>
        <end position="101"/>
    </location>
</feature>
<dbReference type="InterPro" id="IPR013087">
    <property type="entry name" value="Znf_C2H2_type"/>
</dbReference>
<keyword evidence="1" id="KW-0863">Zinc-finger</keyword>
<gene>
    <name evidence="4" type="ORF">FSP39_016174</name>
</gene>
<accession>A0AA88XRN6</accession>
<reference evidence="4" key="1">
    <citation type="submission" date="2019-08" db="EMBL/GenBank/DDBJ databases">
        <title>The improved chromosome-level genome for the pearl oyster Pinctada fucata martensii using PacBio sequencing and Hi-C.</title>
        <authorList>
            <person name="Zheng Z."/>
        </authorList>
    </citation>
    <scope>NUCLEOTIDE SEQUENCE</scope>
    <source>
        <strain evidence="4">ZZ-2019</strain>
        <tissue evidence="4">Adductor muscle</tissue>
    </source>
</reference>
<evidence type="ECO:0000313" key="4">
    <source>
        <dbReference type="EMBL" id="KAK3086274.1"/>
    </source>
</evidence>
<proteinExistence type="predicted"/>
<dbReference type="PROSITE" id="PS50157">
    <property type="entry name" value="ZINC_FINGER_C2H2_2"/>
    <property type="match status" value="1"/>
</dbReference>
<feature type="region of interest" description="Disordered" evidence="2">
    <location>
        <begin position="181"/>
        <end position="218"/>
    </location>
</feature>
<name>A0AA88XRN6_PINIB</name>
<comment type="caution">
    <text evidence="4">The sequence shown here is derived from an EMBL/GenBank/DDBJ whole genome shotgun (WGS) entry which is preliminary data.</text>
</comment>
<evidence type="ECO:0000256" key="2">
    <source>
        <dbReference type="SAM" id="MobiDB-lite"/>
    </source>
</evidence>
<evidence type="ECO:0000313" key="5">
    <source>
        <dbReference type="Proteomes" id="UP001186944"/>
    </source>
</evidence>
<dbReference type="PROSITE" id="PS00028">
    <property type="entry name" value="ZINC_FINGER_C2H2_1"/>
    <property type="match status" value="1"/>
</dbReference>
<keyword evidence="5" id="KW-1185">Reference proteome</keyword>
<evidence type="ECO:0000256" key="1">
    <source>
        <dbReference type="PROSITE-ProRule" id="PRU00042"/>
    </source>
</evidence>
<dbReference type="Proteomes" id="UP001186944">
    <property type="component" value="Unassembled WGS sequence"/>
</dbReference>
<dbReference type="AlphaFoldDB" id="A0AA88XRN6"/>
<keyword evidence="1" id="KW-0862">Zinc</keyword>
<evidence type="ECO:0000259" key="3">
    <source>
        <dbReference type="PROSITE" id="PS50157"/>
    </source>
</evidence>
<keyword evidence="1" id="KW-0479">Metal-binding</keyword>
<feature type="domain" description="C2H2-type" evidence="3">
    <location>
        <begin position="7"/>
        <end position="35"/>
    </location>
</feature>
<organism evidence="4 5">
    <name type="scientific">Pinctada imbricata</name>
    <name type="common">Atlantic pearl-oyster</name>
    <name type="synonym">Pinctada martensii</name>
    <dbReference type="NCBI Taxonomy" id="66713"/>
    <lineage>
        <taxon>Eukaryota</taxon>
        <taxon>Metazoa</taxon>
        <taxon>Spiralia</taxon>
        <taxon>Lophotrochozoa</taxon>
        <taxon>Mollusca</taxon>
        <taxon>Bivalvia</taxon>
        <taxon>Autobranchia</taxon>
        <taxon>Pteriomorphia</taxon>
        <taxon>Pterioida</taxon>
        <taxon>Pterioidea</taxon>
        <taxon>Pteriidae</taxon>
        <taxon>Pinctada</taxon>
    </lineage>
</organism>
<dbReference type="SMART" id="SM00355">
    <property type="entry name" value="ZnF_C2H2"/>
    <property type="match status" value="1"/>
</dbReference>
<protein>
    <recommendedName>
        <fullName evidence="3">C2H2-type domain-containing protein</fullName>
    </recommendedName>
</protein>
<sequence length="364" mass="40245">MSGHHVFSCQKCPRQYYTLRQLQRHYREVHAQAMITCPFSGCSYSVTKAKAERMVRHKEICRCNANRIPPPTSTPVTTKKRKVEDKGKPEEEDGLKEPSYPKEADLPEILLGYSAPEIPQSTAGQQALFPDPPRQVVIREAGDVTGEDLLALAAAMSGIQENGEAADATGHGESLETAAVSVGEDDQGQQDHCEGSNQCERGEPVAADAPQQGNAPTFIPLWDMRSLDRPGRRQRSVYEGLELDPRLFFLGAPSMYSMGQEAEALRGIHERARRLGDRSLRFLPPDFTSYHREESAVLPDGTVYRIGSTLTRRYPPLRTSGCQTEEGATCTSSRRDVATQTVTNEEGTSTDTGTQCEIIQARIY</sequence>
<dbReference type="EMBL" id="VSWD01000012">
    <property type="protein sequence ID" value="KAK3086274.1"/>
    <property type="molecule type" value="Genomic_DNA"/>
</dbReference>